<dbReference type="RefSeq" id="WP_142903833.1">
    <property type="nucleotide sequence ID" value="NZ_ML660091.1"/>
</dbReference>
<evidence type="ECO:0000256" key="1">
    <source>
        <dbReference type="SAM" id="MobiDB-lite"/>
    </source>
</evidence>
<dbReference type="EMBL" id="VHSG01000008">
    <property type="protein sequence ID" value="TQV81172.1"/>
    <property type="molecule type" value="Genomic_DNA"/>
</dbReference>
<comment type="caution">
    <text evidence="3">The sequence shown here is derived from an EMBL/GenBank/DDBJ whole genome shotgun (WGS) entry which is preliminary data.</text>
</comment>
<keyword evidence="4" id="KW-1185">Reference proteome</keyword>
<gene>
    <name evidence="3" type="ORF">FKG94_08675</name>
</gene>
<dbReference type="Proteomes" id="UP000319732">
    <property type="component" value="Unassembled WGS sequence"/>
</dbReference>
<dbReference type="OrthoDB" id="9785394at2"/>
<keyword evidence="2" id="KW-0732">Signal</keyword>
<organism evidence="3 4">
    <name type="scientific">Exilibacterium tricleocarpae</name>
    <dbReference type="NCBI Taxonomy" id="2591008"/>
    <lineage>
        <taxon>Bacteria</taxon>
        <taxon>Pseudomonadati</taxon>
        <taxon>Pseudomonadota</taxon>
        <taxon>Gammaproteobacteria</taxon>
        <taxon>Cellvibrionales</taxon>
        <taxon>Cellvibrionaceae</taxon>
        <taxon>Exilibacterium</taxon>
    </lineage>
</organism>
<feature type="chain" id="PRO_5021755045" evidence="2">
    <location>
        <begin position="19"/>
        <end position="3058"/>
    </location>
</feature>
<proteinExistence type="predicted"/>
<feature type="signal peptide" evidence="2">
    <location>
        <begin position="1"/>
        <end position="18"/>
    </location>
</feature>
<protein>
    <submittedName>
        <fullName evidence="3">Uncharacterized protein</fullName>
    </submittedName>
</protein>
<name>A0A545TVD0_9GAMM</name>
<evidence type="ECO:0000313" key="3">
    <source>
        <dbReference type="EMBL" id="TQV81172.1"/>
    </source>
</evidence>
<reference evidence="3 4" key="1">
    <citation type="submission" date="2019-06" db="EMBL/GenBank/DDBJ databases">
        <title>Whole genome sequence for Cellvibrionaceae sp. R142.</title>
        <authorList>
            <person name="Wang G."/>
        </authorList>
    </citation>
    <scope>NUCLEOTIDE SEQUENCE [LARGE SCALE GENOMIC DNA]</scope>
    <source>
        <strain evidence="3 4">R142</strain>
    </source>
</reference>
<accession>A0A545TVD0</accession>
<feature type="region of interest" description="Disordered" evidence="1">
    <location>
        <begin position="1185"/>
        <end position="1205"/>
    </location>
</feature>
<evidence type="ECO:0000313" key="4">
    <source>
        <dbReference type="Proteomes" id="UP000319732"/>
    </source>
</evidence>
<evidence type="ECO:0000256" key="2">
    <source>
        <dbReference type="SAM" id="SignalP"/>
    </source>
</evidence>
<sequence>MRYLLLILLSLSLNVAWAFDTSDIAPYTLKLDGAGNQRIVESVSDDDGNLYLVGYFEDAQSTGDETPSISLFEDTDNDGQRELVAGGSAATDMHTLAGKNRGGRDLFVAKLDWQGELVWLKTAGGEGNDVATGVVYDRRSGKLFISGFFHNIASFGLQELHAVSGDAGLQPLSTSNLFVATLNPVDGQWLEQQALPIGVSIDFGGDSFNALVQGLRLGSDDDTLGNGLVMAANTDNSESVIALYLKGQVLNSHTISPSRTPIGSQVWSASLGLQGQASEHLATFYRPADKEKSTVSAGDWAFAVRLDYIDEPNGALGEQRWNWRWLTRIDTQQAGPQGVELTPVSNCENQAPGSLLKGGALGAAVVSRTLNSDDPHWSDDYGGVDLMAFPRFDFQDPLPAGAKIISTTVELGAFLWEGTTFGSWHFVNINGDSIGTRDTKASSDWRTLYYSTDADLSNYRYGGTNSLALFALVTPVFVRSYSIVFHYVMGDPNAVELCHRQQINTMAIDTGAGLDSDLYFGGKFRGNIRLSSTTEFHSEAGQYNGFVGAIKANGQRKFFSTVGGQSSVQSLLFSETDSRLIAAGYVQPTPDANAPIVLDSFDSASDITLHPQWDNNQSSPSNVLVAKVSTGGRWDWGDISQQGQGLDVVKSRSGDYVLSGFMPTEDAFAIDGSTTQPTAENQVVEFSSAVYSSNLNTWKNYNFAGGTYTITAIRGRYTAWSAWRQTHCTDYNGCSNQPGWLHGYEVSSSQMAHAVGGRYSSSRQQLSVRSAGRYPDEQSALANSRLTAFTLSSDGVVGFAVADPRPNDNRGGMALKVSRVDNTKRTITGRKPLLLGFREKDDASGVTISWRKQGNNDAALAYGQSLHLNNLNTLYFIASSVAGHGQTFAVTHRDSSSADELIAGGSLLNVLDPITGSFLPEFQNYREYIVGQRIDLPAGGVKAQNSISLRKSWINTTAASTDIGFHAPISASSGQAPINTPLLTVNSLYDVYAAGPVERALLLWPTDNSTANVNQPLTGRAVKIRWPTVSEGLQEYLYSVDTDVGLLPVPLNQDTQQDNPQQFAWLHYNATVATSNGGSPSTTGVSTANNLLQASAERMASLVFFAEDDSLQAQPSIVATRSYPWHHTDKFTADLVVDIGKALDSPVSNNAAGGYVMTELARYDVGDPGKDIVVYDRATQQGQIFPVNENGQGDSSGDGRDDGRTDDLYVTWYQTGALGRNWPVQARSYMPQWPSDAGLIALTSMLGSKGLHNASEQDQLTGLNQGNNQPVVYVQNDRSLPGYNPNEEHAFIDPYQGDRAVVHALRMDLNHYPQGTKTSDPYVLVRYWQQASTDYAYRVYRVAFNSSDYPDFNLAAVTAGSKAGIPEYFQHYISALTSHGANGEAFWIDHTDSIWSRSGDTPLQVNYRYHISAKDGFWLDLDGDGQADGEAQTSWLDIYNCQQAQQQNPNSDCSDLGAYTLTYQTRWPDTIPQLAIGDTLFDAIYTGADLRVVYDSSDPFDEQARASTERLANASVRLFNSAAPVRLFAGKLPTQPNGHSYRFVRSSDSQGPVIVVEQVNGAGVVIADVRLAARVTTEGGGLQEYDFPALPSDVRYRLRFKFLPDNKGYFYFVGGQFSPQSGQADVSSDFHMLNVINANERAILQRLDNSGAFPFNNVADEQITPWDAVVQALYIQSRNPHLLDLDGDGQIDDGIYAGIEPVTTIDDEGNTQLVTSNGKPLLQHTTVTGAGALTAAFARQPARVVVASNIDEDSTGPVTLTVVDIVQPVEQGHVNIFHNELNKLDRQLILRQAMDLGGRSEEMMFEWYWHPDVGEPPAIADIALNTDGSPQSTYDSQGTNTGWRRLVGDTATSVVDSGLPLLADGWLLSRYRLKDRTLLNSPYHGWTALAGEAIVPGQPTQPKRMQGWIKRVMSSINAYEQRYSDFHNNNVNSYTSMLQQAGRAYGGDVALNQDNDHLNQIGLIELYQTLLNEARRLSIDADVPIAGETAVYNQLLFAASRIASLYTLIGNEAFSDAMDPTVGVIDNGGNTNTLPPTRFAFENQLASLLDEELALLRGVDNSNSETGNRLLWNFTGGDGEPTYVQVYGLADGNGDGYIEDDARINYPQGHGDAWGHYLSANKLYYSLVRHPNYEWTPLTDSANVLGVDLTVDYKDEELFVKSAAAKARTGARIVDLVFRKHYSHAASGRWQGYKDNIAERAWGMDGWARRAGQGVVLDWALANALLPYEDSDADSDIERLDRKNVPSLGQLSFALQEIEGIVSNADRGNLPVGLAGDAIAFDISASELLEGKSHFEQVYDRAIAAANNTHNLFDYASQISQQIRAKQLTDQEFELLEEAKERAFKTRMIEIFGTPYEGNIGPGKLYPAGYSGPDIYQFDYVDSDLPALPASQLQTVTVELDVDRGEGIGQFFFPYDLYGELLYPNNLNGQEELENHFGIADKIAIDYPLSTSGYPYVKPDASWVSRATTGKVQLQAGQLQLIQAKVNTALATQQSLIGKIQAEIDLLEAISVLRADDLISYDFLNADYRILTDRLAGLQGSAQASVLAGEAIYRTIGILGSNATGPTAVGMSNDASTGGKMVVSSNWSMVSGALIVSSAAFSAAAAATQDDVQNAAFNQSIELKEDGFPVEIQRQLTVIENLMHEEAKIRYNIVELLQEATNARTRYDQLVSEGFGIWAERTAFRKEVASRTTARRYEDMTYRVFRNDALQKYRASFDLATKYAYMAATAFDYETGLLSDNTDVDQSFYEQLIRQRALGQFTGGEPVANVEGLSAPLAAMRDAYQAAGGILGSVDPLVQKFDFSLRREAFRIVDDESGRDRWRALLQNARVANLWDLPQFSQFMVPPGGSQNSALPGIVLRFGTMIDFDHNFFGWPKGAGDTTYPSSYSATKLYRVGLHFDDYPETVSGSPALSTAYAYLVPVGTDLLRSPTDINQLRSYQVMDQYIPAPTNLLASATNNDEIWLPTNGQDWTQRRRVSELEVSTGEVFDFSAVNRSSRLVGRSVWNTEWLLVIPGYSFMADDNLGLDILINGEPTNSLDKGISDIRLVFETYSISAR</sequence>